<name>A0A2P5BKH2_TREOI</name>
<accession>A0A2P5BKH2</accession>
<evidence type="ECO:0000313" key="1">
    <source>
        <dbReference type="EMBL" id="PON49289.1"/>
    </source>
</evidence>
<gene>
    <name evidence="1" type="ORF">TorRG33x02_318050</name>
</gene>
<dbReference type="InParanoid" id="A0A2P5BKH2"/>
<dbReference type="AlphaFoldDB" id="A0A2P5BKH2"/>
<dbReference type="OrthoDB" id="1731458at2759"/>
<keyword evidence="2" id="KW-1185">Reference proteome</keyword>
<proteinExistence type="predicted"/>
<reference evidence="2" key="1">
    <citation type="submission" date="2016-06" db="EMBL/GenBank/DDBJ databases">
        <title>Parallel loss of symbiosis genes in relatives of nitrogen-fixing non-legume Parasponia.</title>
        <authorList>
            <person name="Van Velzen R."/>
            <person name="Holmer R."/>
            <person name="Bu F."/>
            <person name="Rutten L."/>
            <person name="Van Zeijl A."/>
            <person name="Liu W."/>
            <person name="Santuari L."/>
            <person name="Cao Q."/>
            <person name="Sharma T."/>
            <person name="Shen D."/>
            <person name="Roswanjaya Y."/>
            <person name="Wardhani T."/>
            <person name="Kalhor M.S."/>
            <person name="Jansen J."/>
            <person name="Van den Hoogen J."/>
            <person name="Gungor B."/>
            <person name="Hartog M."/>
            <person name="Hontelez J."/>
            <person name="Verver J."/>
            <person name="Yang W.-C."/>
            <person name="Schijlen E."/>
            <person name="Repin R."/>
            <person name="Schilthuizen M."/>
            <person name="Schranz E."/>
            <person name="Heidstra R."/>
            <person name="Miyata K."/>
            <person name="Fedorova E."/>
            <person name="Kohlen W."/>
            <person name="Bisseling T."/>
            <person name="Smit S."/>
            <person name="Geurts R."/>
        </authorList>
    </citation>
    <scope>NUCLEOTIDE SEQUENCE [LARGE SCALE GENOMIC DNA]</scope>
    <source>
        <strain evidence="2">cv. RG33-2</strain>
    </source>
</reference>
<dbReference type="EMBL" id="JXTC01000504">
    <property type="protein sequence ID" value="PON49289.1"/>
    <property type="molecule type" value="Genomic_DNA"/>
</dbReference>
<dbReference type="Proteomes" id="UP000237000">
    <property type="component" value="Unassembled WGS sequence"/>
</dbReference>
<protein>
    <submittedName>
        <fullName evidence="1">Uncharacterized protein</fullName>
    </submittedName>
</protein>
<sequence>MADVESGGSGNSNKDGVANDRDIVAENIRVENFIRNRGFSWNLSFIRNLNEWELGQILDLVFSAGIG</sequence>
<comment type="caution">
    <text evidence="1">The sequence shown here is derived from an EMBL/GenBank/DDBJ whole genome shotgun (WGS) entry which is preliminary data.</text>
</comment>
<organism evidence="1 2">
    <name type="scientific">Trema orientale</name>
    <name type="common">Charcoal tree</name>
    <name type="synonym">Celtis orientalis</name>
    <dbReference type="NCBI Taxonomy" id="63057"/>
    <lineage>
        <taxon>Eukaryota</taxon>
        <taxon>Viridiplantae</taxon>
        <taxon>Streptophyta</taxon>
        <taxon>Embryophyta</taxon>
        <taxon>Tracheophyta</taxon>
        <taxon>Spermatophyta</taxon>
        <taxon>Magnoliopsida</taxon>
        <taxon>eudicotyledons</taxon>
        <taxon>Gunneridae</taxon>
        <taxon>Pentapetalae</taxon>
        <taxon>rosids</taxon>
        <taxon>fabids</taxon>
        <taxon>Rosales</taxon>
        <taxon>Cannabaceae</taxon>
        <taxon>Trema</taxon>
    </lineage>
</organism>
<evidence type="ECO:0000313" key="2">
    <source>
        <dbReference type="Proteomes" id="UP000237000"/>
    </source>
</evidence>